<keyword evidence="5" id="KW-1185">Reference proteome</keyword>
<evidence type="ECO:0000259" key="2">
    <source>
        <dbReference type="Pfam" id="PF07176"/>
    </source>
</evidence>
<dbReference type="SUPFAM" id="SSF53474">
    <property type="entry name" value="alpha/beta-Hydrolases"/>
    <property type="match status" value="1"/>
</dbReference>
<dbReference type="HOGENOM" id="CLU_517527_0_0_3"/>
<dbReference type="InterPro" id="IPR010802">
    <property type="entry name" value="DUF1400"/>
</dbReference>
<dbReference type="Pfam" id="PF07176">
    <property type="entry name" value="DUF1400"/>
    <property type="match status" value="1"/>
</dbReference>
<name>Q7U8B4_PARMW</name>
<dbReference type="KEGG" id="syw:SYNW0707"/>
<reference evidence="4 5" key="1">
    <citation type="journal article" date="2003" name="Nature">
        <title>The genome of a motile marine Synechococcus.</title>
        <authorList>
            <person name="Palenik B."/>
            <person name="Brahamsha B."/>
            <person name="Larimer F."/>
            <person name="Land M."/>
            <person name="Hauser L."/>
            <person name="Chain P."/>
            <person name="Lamerdin J."/>
            <person name="Regala W."/>
            <person name="Allen E.A."/>
            <person name="McCarren J."/>
            <person name="Paulsen I."/>
            <person name="Dufresne A."/>
            <person name="Partensky F."/>
            <person name="Webb E."/>
            <person name="Waterbury J."/>
        </authorList>
    </citation>
    <scope>NUCLEOTIDE SEQUENCE [LARGE SCALE GENOMIC DNA]</scope>
    <source>
        <strain evidence="4 5">WH8102</strain>
    </source>
</reference>
<accession>Q7U8B4</accession>
<dbReference type="eggNOG" id="COG4188">
    <property type="taxonomic scope" value="Bacteria"/>
</dbReference>
<dbReference type="RefSeq" id="WP_011127574.1">
    <property type="nucleotide sequence ID" value="NC_005070.1"/>
</dbReference>
<evidence type="ECO:0000313" key="5">
    <source>
        <dbReference type="Proteomes" id="UP000001422"/>
    </source>
</evidence>
<dbReference type="AlphaFoldDB" id="Q7U8B4"/>
<evidence type="ECO:0000259" key="3">
    <source>
        <dbReference type="Pfam" id="PF12697"/>
    </source>
</evidence>
<evidence type="ECO:0000256" key="1">
    <source>
        <dbReference type="SAM" id="MobiDB-lite"/>
    </source>
</evidence>
<feature type="domain" description="DUF1400" evidence="2">
    <location>
        <begin position="20"/>
        <end position="148"/>
    </location>
</feature>
<sequence>MAGLLGSLLALQLTPWPARSAERLEVSIDGIVLPLDVDDLVAWVSSSDDPRSELATWMQLLDSESREGLSRLLVAPVLTRRSFGQQLLRSWAAHPLLEALGELIRLEGGEPVDSQQVLETLEQLLVNSAEVTTLDLLQALPGQQLRLDLDALVLASSRWRRQLKRHQGLLQDLGREALLSSSRAPETRSSNSSLAFQQSQHPIRLPHRTRPLQVETWVPVDQRRDGLWLVFMPGLGGNPEHFHWLARRVAGAGWPVALLEHPGSDAAAVQALLQGRQPFDGTRALEQRLQDLAGVLRAQNDQRLPLTGERVVIAGHSLGALTALLAAGAKPQEGIGARCRRALKDLPLTNLSRLLQCELAEGKALRWGADSLEPAAVVGLNSLGSLVWAPGQPSRWPVPLLLLGGTLDLITPPLDEQLGVFSALASHPSSRVVVVEGASHFSPIRVGEPMAVQQNDDLFQLGEELVGRDPISVQAVIGVEIIDFLEAVAAGASGTESQHFSRGEVRWHRLNPETAADLSARHQ</sequence>
<dbReference type="EMBL" id="BX569690">
    <property type="protein sequence ID" value="CAE07222.1"/>
    <property type="molecule type" value="Genomic_DNA"/>
</dbReference>
<dbReference type="STRING" id="84588.SYNW0707"/>
<feature type="region of interest" description="Disordered" evidence="1">
    <location>
        <begin position="180"/>
        <end position="201"/>
    </location>
</feature>
<proteinExistence type="predicted"/>
<dbReference type="InterPro" id="IPR029058">
    <property type="entry name" value="AB_hydrolase_fold"/>
</dbReference>
<organism evidence="4 5">
    <name type="scientific">Parasynechococcus marenigrum (strain WH8102)</name>
    <dbReference type="NCBI Taxonomy" id="84588"/>
    <lineage>
        <taxon>Bacteria</taxon>
        <taxon>Bacillati</taxon>
        <taxon>Cyanobacteriota</taxon>
        <taxon>Cyanophyceae</taxon>
        <taxon>Synechococcales</taxon>
        <taxon>Prochlorococcaceae</taxon>
        <taxon>Parasynechococcus</taxon>
        <taxon>Parasynechococcus marenigrum</taxon>
    </lineage>
</organism>
<feature type="domain" description="AB hydrolase-1" evidence="3">
    <location>
        <begin position="229"/>
        <end position="443"/>
    </location>
</feature>
<dbReference type="Pfam" id="PF12697">
    <property type="entry name" value="Abhydrolase_6"/>
    <property type="match status" value="1"/>
</dbReference>
<protein>
    <submittedName>
        <fullName evidence="4">Uncharacterized protein</fullName>
    </submittedName>
</protein>
<dbReference type="Gene3D" id="3.40.50.1820">
    <property type="entry name" value="alpha/beta hydrolase"/>
    <property type="match status" value="1"/>
</dbReference>
<evidence type="ECO:0000313" key="4">
    <source>
        <dbReference type="EMBL" id="CAE07222.1"/>
    </source>
</evidence>
<dbReference type="Proteomes" id="UP000001422">
    <property type="component" value="Chromosome"/>
</dbReference>
<dbReference type="InterPro" id="IPR000073">
    <property type="entry name" value="AB_hydrolase_1"/>
</dbReference>
<gene>
    <name evidence="4" type="ordered locus">SYNW0707</name>
</gene>